<dbReference type="EMBL" id="LR590481">
    <property type="protein sequence ID" value="VTQ93793.1"/>
    <property type="molecule type" value="Genomic_DNA"/>
</dbReference>
<protein>
    <submittedName>
        <fullName evidence="3">Phage anti-repressor</fullName>
    </submittedName>
</protein>
<dbReference type="RefSeq" id="WP_138210743.1">
    <property type="nucleotide sequence ID" value="NZ_CBCRUQ010000024.1"/>
</dbReference>
<dbReference type="Proteomes" id="UP000308489">
    <property type="component" value="Chromosome 1"/>
</dbReference>
<dbReference type="GO" id="GO:0003677">
    <property type="term" value="F:DNA binding"/>
    <property type="evidence" value="ECO:0007669"/>
    <property type="project" value="InterPro"/>
</dbReference>
<evidence type="ECO:0000313" key="4">
    <source>
        <dbReference type="Proteomes" id="UP000308489"/>
    </source>
</evidence>
<evidence type="ECO:0000259" key="2">
    <source>
        <dbReference type="Pfam" id="PF08346"/>
    </source>
</evidence>
<organism evidence="3 4">
    <name type="scientific">Hathewaya histolytica</name>
    <name type="common">Clostridium histolyticum</name>
    <dbReference type="NCBI Taxonomy" id="1498"/>
    <lineage>
        <taxon>Bacteria</taxon>
        <taxon>Bacillati</taxon>
        <taxon>Bacillota</taxon>
        <taxon>Clostridia</taxon>
        <taxon>Eubacteriales</taxon>
        <taxon>Clostridiaceae</taxon>
        <taxon>Hathewaya</taxon>
    </lineage>
</organism>
<evidence type="ECO:0000313" key="3">
    <source>
        <dbReference type="EMBL" id="VTQ93793.1"/>
    </source>
</evidence>
<evidence type="ECO:0000259" key="1">
    <source>
        <dbReference type="Pfam" id="PF03374"/>
    </source>
</evidence>
<dbReference type="AlphaFoldDB" id="A0A4U9RSB6"/>
<dbReference type="InterPro" id="IPR013557">
    <property type="entry name" value="AntA/B_antirep"/>
</dbReference>
<reference evidence="3 4" key="1">
    <citation type="submission" date="2019-05" db="EMBL/GenBank/DDBJ databases">
        <authorList>
            <consortium name="Pathogen Informatics"/>
        </authorList>
    </citation>
    <scope>NUCLEOTIDE SEQUENCE [LARGE SCALE GENOMIC DNA]</scope>
    <source>
        <strain evidence="3 4">NCTC503</strain>
    </source>
</reference>
<feature type="domain" description="Antirepressor protein C-terminal" evidence="1">
    <location>
        <begin position="148"/>
        <end position="257"/>
    </location>
</feature>
<keyword evidence="4" id="KW-1185">Reference proteome</keyword>
<feature type="domain" description="AntA/AntB antirepressor" evidence="2">
    <location>
        <begin position="25"/>
        <end position="90"/>
    </location>
</feature>
<dbReference type="InterPro" id="IPR005039">
    <property type="entry name" value="Ant_C"/>
</dbReference>
<sequence length="264" mass="30441">MDNLKVFNNQQLIPLKENETGEVLVNGRDIYEFLKVQQDFSDWIKKQFQMIGAEENKDFTCFPFKREGNNATLIEYALTLDSAKEICMVAGVAPRTNDETKKLSREARQYFIKVEKAWNSPEMIMKRALEIANKTVENLRLENHEQKKQLEEQKPKVLFAEAVSTSKTSILVGELAKILKQNGVDMGQNKLFKWLRDNGYLVRRTGSDYNMPTQYSMSLGLFEVKQTAITHSDGHISISKTPKITGKGQEYFINKFIKNHYISL</sequence>
<name>A0A4U9RSB6_HATHI</name>
<dbReference type="OrthoDB" id="9812611at2"/>
<dbReference type="Pfam" id="PF03374">
    <property type="entry name" value="ANT"/>
    <property type="match status" value="1"/>
</dbReference>
<gene>
    <name evidence="3" type="ORF">NCTC503_02184</name>
</gene>
<dbReference type="Pfam" id="PF08346">
    <property type="entry name" value="AntA"/>
    <property type="match status" value="1"/>
</dbReference>
<dbReference type="KEGG" id="hhw:NCTC503_02184"/>
<proteinExistence type="predicted"/>
<accession>A0A4U9RSB6</accession>